<evidence type="ECO:0000256" key="1">
    <source>
        <dbReference type="SAM" id="MobiDB-lite"/>
    </source>
</evidence>
<feature type="region of interest" description="Disordered" evidence="1">
    <location>
        <begin position="294"/>
        <end position="320"/>
    </location>
</feature>
<sequence length="383" mass="41726">MSSPLSNYHQVAFKHYPKKKIIQKRCSDRTNLQSVQLLLWLFFCQVRVRNIHSLETKTKIMTLTLEQVLARALRLPNKRVNKALFQPANTAKSGGGGGASQRSGNSDPKEMLDLMRRIEVADDLRARDRLKISPQKASVAGGHDSASASSQLFIRNNQDLLSHLNAAKRLGSWEDALSLFAEGKMMSTVTPNVAHLRVLADNLCSARKASALVALLNDPTTGNTDDVQATLAHATSMVCKQSGWEAGLELVQQARVDIQTTDAFNECIAACSRTGNWESCLSIVRSMGPSIISSSRDDSANIDEAPSGSPPVSNALQQKLPPSPDAVSFAALVSVLQETNHQDAAKEILMKLPAGMREIILTSTVALIHVWSEQRSKRRPPGS</sequence>
<keyword evidence="3" id="KW-1185">Reference proteome</keyword>
<dbReference type="OMA" id="LIMVWSN"/>
<dbReference type="VEuPathDB" id="TriTrypDB:BSAL_15440"/>
<dbReference type="AlphaFoldDB" id="A0A0S4JE52"/>
<feature type="region of interest" description="Disordered" evidence="1">
    <location>
        <begin position="85"/>
        <end position="108"/>
    </location>
</feature>
<name>A0A0S4JE52_BODSA</name>
<dbReference type="Gene3D" id="1.25.40.10">
    <property type="entry name" value="Tetratricopeptide repeat domain"/>
    <property type="match status" value="1"/>
</dbReference>
<dbReference type="InterPro" id="IPR011990">
    <property type="entry name" value="TPR-like_helical_dom_sf"/>
</dbReference>
<evidence type="ECO:0000313" key="3">
    <source>
        <dbReference type="Proteomes" id="UP000051952"/>
    </source>
</evidence>
<dbReference type="EMBL" id="CYKH01001645">
    <property type="protein sequence ID" value="CUG88444.1"/>
    <property type="molecule type" value="Genomic_DNA"/>
</dbReference>
<organism evidence="2 3">
    <name type="scientific">Bodo saltans</name>
    <name type="common">Flagellated protozoan</name>
    <dbReference type="NCBI Taxonomy" id="75058"/>
    <lineage>
        <taxon>Eukaryota</taxon>
        <taxon>Discoba</taxon>
        <taxon>Euglenozoa</taxon>
        <taxon>Kinetoplastea</taxon>
        <taxon>Metakinetoplastina</taxon>
        <taxon>Eubodonida</taxon>
        <taxon>Bodonidae</taxon>
        <taxon>Bodo</taxon>
    </lineage>
</organism>
<dbReference type="OrthoDB" id="272846at2759"/>
<evidence type="ECO:0000313" key="2">
    <source>
        <dbReference type="EMBL" id="CUG88444.1"/>
    </source>
</evidence>
<gene>
    <name evidence="2" type="ORF">BSAL_15440</name>
</gene>
<accession>A0A0S4JE52</accession>
<dbReference type="Proteomes" id="UP000051952">
    <property type="component" value="Unassembled WGS sequence"/>
</dbReference>
<reference evidence="3" key="1">
    <citation type="submission" date="2015-09" db="EMBL/GenBank/DDBJ databases">
        <authorList>
            <consortium name="Pathogen Informatics"/>
        </authorList>
    </citation>
    <scope>NUCLEOTIDE SEQUENCE [LARGE SCALE GENOMIC DNA]</scope>
    <source>
        <strain evidence="3">Lake Konstanz</strain>
    </source>
</reference>
<protein>
    <submittedName>
        <fullName evidence="2">Uncharacterized protein</fullName>
    </submittedName>
</protein>
<proteinExistence type="predicted"/>